<dbReference type="NCBIfam" id="TIGR00787">
    <property type="entry name" value="dctP"/>
    <property type="match status" value="1"/>
</dbReference>
<accession>A0ABN6UFX4</accession>
<proteinExistence type="predicted"/>
<dbReference type="InterPro" id="IPR006311">
    <property type="entry name" value="TAT_signal"/>
</dbReference>
<dbReference type="PANTHER" id="PTHR33376:SF2">
    <property type="entry name" value="DICARBOXYLATE-BINDING PERIPLASMIC PROTEIN"/>
    <property type="match status" value="1"/>
</dbReference>
<dbReference type="Pfam" id="PF03480">
    <property type="entry name" value="DctP"/>
    <property type="match status" value="1"/>
</dbReference>
<reference evidence="2 3" key="1">
    <citation type="journal article" date="2023" name="Int. J. Syst. Evol. Microbiol.">
        <title>Physiological and genomic analyses of cobalamin (vitamin B12)-auxotrophy of Lysobacter auxotrophicus sp. nov., a methionine-auxotrophic chitinolytic bacterium isolated from chitin-treated soil.</title>
        <authorList>
            <person name="Saito A."/>
            <person name="Dohra H."/>
            <person name="Hamada M."/>
            <person name="Moriuchi R."/>
            <person name="Kotsuchibashi Y."/>
            <person name="Mori K."/>
        </authorList>
    </citation>
    <scope>NUCLEOTIDE SEQUENCE [LARGE SCALE GENOMIC DNA]</scope>
    <source>
        <strain evidence="2 3">5-21a</strain>
    </source>
</reference>
<evidence type="ECO:0000313" key="2">
    <source>
        <dbReference type="EMBL" id="BDU15220.1"/>
    </source>
</evidence>
<dbReference type="CDD" id="cd13671">
    <property type="entry name" value="PBP2_TRAP_SBP_like_3"/>
    <property type="match status" value="1"/>
</dbReference>
<name>A0ABN6UFX4_9GAMM</name>
<dbReference type="PIRSF" id="PIRSF006470">
    <property type="entry name" value="DctB"/>
    <property type="match status" value="1"/>
</dbReference>
<dbReference type="InterPro" id="IPR004682">
    <property type="entry name" value="TRAP_DctP"/>
</dbReference>
<dbReference type="PROSITE" id="PS51318">
    <property type="entry name" value="TAT"/>
    <property type="match status" value="1"/>
</dbReference>
<sequence length="336" mass="37608">MTEGRQGQHRRRFLAGLTAACAAGAVPDALRAAEPARVLTATDVHVKDYPTVQAVQWIGEQLERETRGRLRLRMYHAGQLGRESEAIDMARFGAIAITRVYTGALNNAFPLTQALCLPYVFDSTQHLRRAIDGDVGAQVLRGFQSRGLVGLAIYDSGPRCFYNIKHPIVTPADLHGLKIRVPVSDIFIRMLRLFGANPTPLPLGEVFSGMETHMIDGAENNIRSFQSSRHFEAARYWSHSDHSWAPDVLLLSRKTFDSLEPRDRDTLLRLARESVGVMRRLWAQQEDDARRIVKEAGVAFNECDIPAFRAAAQPLLAHYRGDPAIDALYRQIRDLA</sequence>
<protein>
    <submittedName>
        <fullName evidence="2">TRAP transporter substrate-binding protein</fullName>
    </submittedName>
</protein>
<gene>
    <name evidence="2" type="ORF">LA521A_04210</name>
</gene>
<evidence type="ECO:0000256" key="1">
    <source>
        <dbReference type="ARBA" id="ARBA00022729"/>
    </source>
</evidence>
<keyword evidence="1" id="KW-0732">Signal</keyword>
<dbReference type="Proteomes" id="UP001317822">
    <property type="component" value="Chromosome"/>
</dbReference>
<dbReference type="EMBL" id="AP027041">
    <property type="protein sequence ID" value="BDU15220.1"/>
    <property type="molecule type" value="Genomic_DNA"/>
</dbReference>
<dbReference type="InterPro" id="IPR038404">
    <property type="entry name" value="TRAP_DctP_sf"/>
</dbReference>
<organism evidence="2 3">
    <name type="scientific">Lysobacter auxotrophicus</name>
    <dbReference type="NCBI Taxonomy" id="2992573"/>
    <lineage>
        <taxon>Bacteria</taxon>
        <taxon>Pseudomonadati</taxon>
        <taxon>Pseudomonadota</taxon>
        <taxon>Gammaproteobacteria</taxon>
        <taxon>Lysobacterales</taxon>
        <taxon>Lysobacteraceae</taxon>
        <taxon>Lysobacter</taxon>
    </lineage>
</organism>
<dbReference type="PANTHER" id="PTHR33376">
    <property type="match status" value="1"/>
</dbReference>
<dbReference type="RefSeq" id="WP_281780740.1">
    <property type="nucleotide sequence ID" value="NZ_AP027041.1"/>
</dbReference>
<dbReference type="InterPro" id="IPR018389">
    <property type="entry name" value="DctP_fam"/>
</dbReference>
<keyword evidence="3" id="KW-1185">Reference proteome</keyword>
<dbReference type="NCBIfam" id="NF037995">
    <property type="entry name" value="TRAP_S1"/>
    <property type="match status" value="1"/>
</dbReference>
<evidence type="ECO:0000313" key="3">
    <source>
        <dbReference type="Proteomes" id="UP001317822"/>
    </source>
</evidence>
<dbReference type="Gene3D" id="3.40.190.170">
    <property type="entry name" value="Bacterial extracellular solute-binding protein, family 7"/>
    <property type="match status" value="1"/>
</dbReference>